<dbReference type="InterPro" id="IPR001965">
    <property type="entry name" value="Znf_PHD"/>
</dbReference>
<proteinExistence type="predicted"/>
<feature type="domain" description="PWWP" evidence="13">
    <location>
        <begin position="53"/>
        <end position="122"/>
    </location>
</feature>
<dbReference type="Pfam" id="PF00855">
    <property type="entry name" value="PWWP"/>
    <property type="match status" value="2"/>
</dbReference>
<feature type="region of interest" description="Disordered" evidence="12">
    <location>
        <begin position="596"/>
        <end position="615"/>
    </location>
</feature>
<dbReference type="EMBL" id="JH668999">
    <property type="protein sequence ID" value="KAG6463582.1"/>
    <property type="molecule type" value="Genomic_DNA"/>
</dbReference>
<dbReference type="Pfam" id="PF23004">
    <property type="entry name" value="PHDvar_NSD"/>
    <property type="match status" value="1"/>
</dbReference>
<dbReference type="InterPro" id="IPR019786">
    <property type="entry name" value="Zinc_finger_PHD-type_CS"/>
</dbReference>
<feature type="region of interest" description="Disordered" evidence="12">
    <location>
        <begin position="1372"/>
        <end position="1410"/>
    </location>
</feature>
<feature type="region of interest" description="Disordered" evidence="12">
    <location>
        <begin position="261"/>
        <end position="312"/>
    </location>
</feature>
<dbReference type="Pfam" id="PF22908">
    <property type="entry name" value="PHD_NSD"/>
    <property type="match status" value="1"/>
</dbReference>
<feature type="compositionally biased region" description="Polar residues" evidence="12">
    <location>
        <begin position="186"/>
        <end position="202"/>
    </location>
</feature>
<evidence type="ECO:0000256" key="3">
    <source>
        <dbReference type="ARBA" id="ARBA00022454"/>
    </source>
</evidence>
<keyword evidence="15" id="KW-1185">Reference proteome</keyword>
<dbReference type="GO" id="GO:0005634">
    <property type="term" value="C:nucleus"/>
    <property type="evidence" value="ECO:0007669"/>
    <property type="project" value="UniProtKB-SubCell"/>
</dbReference>
<evidence type="ECO:0000256" key="10">
    <source>
        <dbReference type="ARBA" id="ARBA00022833"/>
    </source>
</evidence>
<dbReference type="InterPro" id="IPR055198">
    <property type="entry name" value="NSD_PHD"/>
</dbReference>
<dbReference type="EMBL" id="JH668999">
    <property type="protein sequence ID" value="KAG6463580.1"/>
    <property type="molecule type" value="Genomic_DNA"/>
</dbReference>
<dbReference type="SMART" id="SM00293">
    <property type="entry name" value="PWWP"/>
    <property type="match status" value="2"/>
</dbReference>
<sequence>MSSKGKHPNGHIDNLSVVKALDFDNKKKKKENKEKVLSKNDLFELEAKCLYQVGDLAWARMGTYPFWPCIVTRDPSNGIFVKKKLFGRIERDIIHVTFFGDNGRRGWIVDNMLKKFMGLAEFESAREKFTPEDKKRDPRLYAAFFISEKKQSLWNMSVHEAETLFKEPKRLRIDILNDMLEKARSQKTTPKTQKSGKITRTDSDVSLSESLYDTLFSEDDGKTDDSDRSRNKMRNKSLDVSEVVTACLDNMAAKTGITKIQRQSHMDRWLQKAKSKTPEKTYTKPSISMRDNKSMSKQENSKKKKTVSSKDFSKHYSLRRSTYESQNLLPFQNEHDYSKFVPNDVGVDVNNSIVNESDVNDTNIVSAKLESLEDDKEKKHIDVKYEDDILETGSVIANEIVLGSERNSITDSEIDNASLNETINAPFSEITNMDVDSTSDTQDSCFSTEKSTETETSDIDSQSQTDSSVVYNSTAEKNDKNSNGCFSTSSDDSIMSLQSCNIDQLQSGEKHVDHNKDFNYTDDSIDSTYTDISNKVDIDMMNMNGNQGSGKKESIHSLSLQLGTEFNLGSTIHSNNMENSISELSIDEDDIKEMTHTSNNSERDHDEKSIKDSIEKDTSTNDTFITVAELEDSIQNGVVGESLMIEAHKITTSDNNDVSFQSYINFNKSFHEDGNKAKENILIFEDSQSDQESTVNTSSDNDTVAEFPNKNEDSVSDLINQNDHEVYTTLEDKNGVNNAISNKSEVSIDISKSSLEKQHIIDNYDVNLSNLNIKSSHLNDNLSEIDANSNEEHLANKITTISNHINENGYHESDSDFKDGDFDTASVSSEDSLTLVSKTRHRLQLKRNKESKAHKFEDPEFIKYLETSRDALIDEHPELSYDEIVAYLHKSWLYEQSTKTDLKKSDNIDHSNFVKGLDEPVSKKSSNRKTKKPLERYKGMDSYERKRHSERIVSINSEIFHEITSNMPVVVIENQISEEKTTKEVPPINIDNIVVNNNEVEIPQSVTILNNDNISMGIDTVANMENSSTELEKSDSTSNTLALEHSMPFLSEPVSDTKGIEEEKSTESTMKKELDIDTASMDSEASDIPLIHSKLLLKEKPESIKDNNVDIDQDDVEADNASVSSEDSDMVLSKRKQKIKVDKKPGKSVEDPEFIKYLELRQDALIEENPQLTQDEITSYLFKTWLYEENVKHELKKTDEIEQLGLVKGLQDDRLEIAPPKRVKKKKVPRDITDFFDVVPKNKPQRSTVKQYYNEDYFDIEAEIESFEITKDKQEIKSEIVDSPNSEAQKPMAVCTNEGVEYVDQTFEDNVDEVELYFSELTTVKPNIFKGLVREKVCDICESTGNLVKCKSCYGMFHVDCVKKQTEVIDVPVPSRGRKKKKKAGRRPKGLEDTDNHSDDKIQDLSEENIDDFEPESRTVDADVLEAQLSIKMKEMLDNLEPPENYSYSSDEEVDWRDTVPGKCEIVDVKLKLRTTEVLDFSDFKCNNCQKYDVPVCFVCKSAVSKKESIMRQRCHVAHCHKFYHLDCLEHWPQTQFNAGEPSRNNKKISEHFEALTCPRHVCHTCVSDDPRGCKTRFSGDKLAKCVRCPATYHSFTKCIPAGTQILTASHIICPRHYEHRPGKVPCHVNTGWCFICALGGSLICCEYCPTSFHAECLNIDPPEGGYMCEDCETGRLPLYGEMVWVKLGHYRWWPGIILHPSEIPLNILAVKHRLGEFVVRFFGQYDHYWVNRGRVFPFQEGKYIIIFF</sequence>
<dbReference type="PANTHER" id="PTHR22884">
    <property type="entry name" value="SET DOMAIN PROTEINS"/>
    <property type="match status" value="1"/>
</dbReference>
<comment type="caution">
    <text evidence="14">The sequence shown here is derived from an EMBL/GenBank/DDBJ whole genome shotgun (WGS) entry which is preliminary data.</text>
</comment>
<dbReference type="PROSITE" id="PS01359">
    <property type="entry name" value="ZF_PHD_1"/>
    <property type="match status" value="1"/>
</dbReference>
<evidence type="ECO:0000256" key="11">
    <source>
        <dbReference type="ARBA" id="ARBA00023242"/>
    </source>
</evidence>
<feature type="compositionally biased region" description="Basic and acidic residues" evidence="12">
    <location>
        <begin position="1058"/>
        <end position="1070"/>
    </location>
</feature>
<dbReference type="GO" id="GO:0008168">
    <property type="term" value="F:methyltransferase activity"/>
    <property type="evidence" value="ECO:0007669"/>
    <property type="project" value="UniProtKB-KW"/>
</dbReference>
<feature type="region of interest" description="Disordered" evidence="12">
    <location>
        <begin position="183"/>
        <end position="202"/>
    </location>
</feature>
<dbReference type="EMBL" id="JH668999">
    <property type="protein sequence ID" value="KAG6463581.1"/>
    <property type="molecule type" value="Genomic_DNA"/>
</dbReference>
<dbReference type="InterPro" id="IPR055197">
    <property type="entry name" value="PHDvar_NSD"/>
</dbReference>
<reference evidence="14" key="1">
    <citation type="journal article" date="2016" name="Insect Biochem. Mol. Biol.">
        <title>Multifaceted biological insights from a draft genome sequence of the tobacco hornworm moth, Manduca sexta.</title>
        <authorList>
            <person name="Kanost M.R."/>
            <person name="Arrese E.L."/>
            <person name="Cao X."/>
            <person name="Chen Y.R."/>
            <person name="Chellapilla S."/>
            <person name="Goldsmith M.R."/>
            <person name="Grosse-Wilde E."/>
            <person name="Heckel D.G."/>
            <person name="Herndon N."/>
            <person name="Jiang H."/>
            <person name="Papanicolaou A."/>
            <person name="Qu J."/>
            <person name="Soulages J.L."/>
            <person name="Vogel H."/>
            <person name="Walters J."/>
            <person name="Waterhouse R.M."/>
            <person name="Ahn S.J."/>
            <person name="Almeida F.C."/>
            <person name="An C."/>
            <person name="Aqrawi P."/>
            <person name="Bretschneider A."/>
            <person name="Bryant W.B."/>
            <person name="Bucks S."/>
            <person name="Chao H."/>
            <person name="Chevignon G."/>
            <person name="Christen J.M."/>
            <person name="Clarke D.F."/>
            <person name="Dittmer N.T."/>
            <person name="Ferguson L.C.F."/>
            <person name="Garavelou S."/>
            <person name="Gordon K.H.J."/>
            <person name="Gunaratna R.T."/>
            <person name="Han Y."/>
            <person name="Hauser F."/>
            <person name="He Y."/>
            <person name="Heidel-Fischer H."/>
            <person name="Hirsh A."/>
            <person name="Hu Y."/>
            <person name="Jiang H."/>
            <person name="Kalra D."/>
            <person name="Klinner C."/>
            <person name="Konig C."/>
            <person name="Kovar C."/>
            <person name="Kroll A.R."/>
            <person name="Kuwar S.S."/>
            <person name="Lee S.L."/>
            <person name="Lehman R."/>
            <person name="Li K."/>
            <person name="Li Z."/>
            <person name="Liang H."/>
            <person name="Lovelace S."/>
            <person name="Lu Z."/>
            <person name="Mansfield J.H."/>
            <person name="McCulloch K.J."/>
            <person name="Mathew T."/>
            <person name="Morton B."/>
            <person name="Muzny D.M."/>
            <person name="Neunemann D."/>
            <person name="Ongeri F."/>
            <person name="Pauchet Y."/>
            <person name="Pu L.L."/>
            <person name="Pyrousis I."/>
            <person name="Rao X.J."/>
            <person name="Redding A."/>
            <person name="Roesel C."/>
            <person name="Sanchez-Gracia A."/>
            <person name="Schaack S."/>
            <person name="Shukla A."/>
            <person name="Tetreau G."/>
            <person name="Wang Y."/>
            <person name="Xiong G.H."/>
            <person name="Traut W."/>
            <person name="Walsh T.K."/>
            <person name="Worley K.C."/>
            <person name="Wu D."/>
            <person name="Wu W."/>
            <person name="Wu Y.Q."/>
            <person name="Zhang X."/>
            <person name="Zou Z."/>
            <person name="Zucker H."/>
            <person name="Briscoe A.D."/>
            <person name="Burmester T."/>
            <person name="Clem R.J."/>
            <person name="Feyereisen R."/>
            <person name="Grimmelikhuijzen C.J.P."/>
            <person name="Hamodrakas S.J."/>
            <person name="Hansson B.S."/>
            <person name="Huguet E."/>
            <person name="Jermiin L.S."/>
            <person name="Lan Q."/>
            <person name="Lehman H.K."/>
            <person name="Lorenzen M."/>
            <person name="Merzendorfer H."/>
            <person name="Michalopoulos I."/>
            <person name="Morton D.B."/>
            <person name="Muthukrishnan S."/>
            <person name="Oakeshott J.G."/>
            <person name="Palmer W."/>
            <person name="Park Y."/>
            <person name="Passarelli A.L."/>
            <person name="Rozas J."/>
            <person name="Schwartz L.M."/>
            <person name="Smith W."/>
            <person name="Southgate A."/>
            <person name="Vilcinskas A."/>
            <person name="Vogt R."/>
            <person name="Wang P."/>
            <person name="Werren J."/>
            <person name="Yu X.Q."/>
            <person name="Zhou J.J."/>
            <person name="Brown S.J."/>
            <person name="Scherer S.E."/>
            <person name="Richards S."/>
            <person name="Blissard G.W."/>
        </authorList>
    </citation>
    <scope>NUCLEOTIDE SEQUENCE</scope>
</reference>
<feature type="compositionally biased region" description="Basic and acidic residues" evidence="12">
    <location>
        <begin position="1389"/>
        <end position="1404"/>
    </location>
</feature>
<comment type="subcellular location">
    <subcellularLocation>
        <location evidence="2">Chromosome</location>
    </subcellularLocation>
    <subcellularLocation>
        <location evidence="1">Nucleus</location>
    </subcellularLocation>
</comment>
<feature type="region of interest" description="Disordered" evidence="12">
    <location>
        <begin position="687"/>
        <end position="710"/>
    </location>
</feature>
<feature type="compositionally biased region" description="Polar residues" evidence="12">
    <location>
        <begin position="430"/>
        <end position="446"/>
    </location>
</feature>
<evidence type="ECO:0000313" key="15">
    <source>
        <dbReference type="Proteomes" id="UP000791440"/>
    </source>
</evidence>
<name>A0A922CYW3_MANSE</name>
<feature type="region of interest" description="Disordered" evidence="12">
    <location>
        <begin position="1051"/>
        <end position="1070"/>
    </location>
</feature>
<feature type="domain" description="PWWP" evidence="13">
    <location>
        <begin position="1680"/>
        <end position="1742"/>
    </location>
</feature>
<evidence type="ECO:0000259" key="13">
    <source>
        <dbReference type="PROSITE" id="PS50812"/>
    </source>
</evidence>
<evidence type="ECO:0000256" key="2">
    <source>
        <dbReference type="ARBA" id="ARBA00004286"/>
    </source>
</evidence>
<gene>
    <name evidence="14" type="ORF">O3G_MSEX013956</name>
</gene>
<reference evidence="14" key="2">
    <citation type="submission" date="2020-12" db="EMBL/GenBank/DDBJ databases">
        <authorList>
            <person name="Kanost M."/>
        </authorList>
    </citation>
    <scope>NUCLEOTIDE SEQUENCE</scope>
</reference>
<dbReference type="SMART" id="SM00249">
    <property type="entry name" value="PHD"/>
    <property type="match status" value="3"/>
</dbReference>
<dbReference type="CDD" id="cd20144">
    <property type="entry name" value="PWWP_NSD_rpt1"/>
    <property type="match status" value="1"/>
</dbReference>
<dbReference type="GO" id="GO:0005694">
    <property type="term" value="C:chromosome"/>
    <property type="evidence" value="ECO:0007669"/>
    <property type="project" value="UniProtKB-SubCell"/>
</dbReference>
<feature type="compositionally biased region" description="Basic and acidic residues" evidence="12">
    <location>
        <begin position="264"/>
        <end position="282"/>
    </location>
</feature>
<feature type="compositionally biased region" description="Basic and acidic residues" evidence="12">
    <location>
        <begin position="601"/>
        <end position="615"/>
    </location>
</feature>
<feature type="compositionally biased region" description="Polar residues" evidence="12">
    <location>
        <begin position="690"/>
        <end position="702"/>
    </location>
</feature>
<keyword evidence="5" id="KW-0808">Transferase</keyword>
<evidence type="ECO:0000256" key="12">
    <source>
        <dbReference type="SAM" id="MobiDB-lite"/>
    </source>
</evidence>
<evidence type="ECO:0000256" key="4">
    <source>
        <dbReference type="ARBA" id="ARBA00022603"/>
    </source>
</evidence>
<dbReference type="PROSITE" id="PS50812">
    <property type="entry name" value="PWWP"/>
    <property type="match status" value="2"/>
</dbReference>
<evidence type="ECO:0000313" key="14">
    <source>
        <dbReference type="EMBL" id="KAG6463582.1"/>
    </source>
</evidence>
<feature type="region of interest" description="Disordered" evidence="12">
    <location>
        <begin position="430"/>
        <end position="468"/>
    </location>
</feature>
<evidence type="ECO:0000256" key="8">
    <source>
        <dbReference type="ARBA" id="ARBA00022737"/>
    </source>
</evidence>
<keyword evidence="8" id="KW-0677">Repeat</keyword>
<keyword evidence="11" id="KW-0539">Nucleus</keyword>
<evidence type="ECO:0000256" key="9">
    <source>
        <dbReference type="ARBA" id="ARBA00022771"/>
    </source>
</evidence>
<dbReference type="GO" id="GO:0008270">
    <property type="term" value="F:zinc ion binding"/>
    <property type="evidence" value="ECO:0007669"/>
    <property type="project" value="UniProtKB-KW"/>
</dbReference>
<keyword evidence="10" id="KW-0862">Zinc</keyword>
<evidence type="ECO:0000256" key="7">
    <source>
        <dbReference type="ARBA" id="ARBA00022723"/>
    </source>
</evidence>
<dbReference type="GO" id="GO:0006338">
    <property type="term" value="P:chromatin remodeling"/>
    <property type="evidence" value="ECO:0007669"/>
    <property type="project" value="UniProtKB-ARBA"/>
</dbReference>
<feature type="compositionally biased region" description="Low complexity" evidence="12">
    <location>
        <begin position="459"/>
        <end position="468"/>
    </location>
</feature>
<feature type="region of interest" description="Disordered" evidence="12">
    <location>
        <begin position="906"/>
        <end position="933"/>
    </location>
</feature>
<keyword evidence="6" id="KW-0949">S-adenosyl-L-methionine</keyword>
<organism evidence="14 15">
    <name type="scientific">Manduca sexta</name>
    <name type="common">Tobacco hawkmoth</name>
    <name type="synonym">Tobacco hornworm</name>
    <dbReference type="NCBI Taxonomy" id="7130"/>
    <lineage>
        <taxon>Eukaryota</taxon>
        <taxon>Metazoa</taxon>
        <taxon>Ecdysozoa</taxon>
        <taxon>Arthropoda</taxon>
        <taxon>Hexapoda</taxon>
        <taxon>Insecta</taxon>
        <taxon>Pterygota</taxon>
        <taxon>Neoptera</taxon>
        <taxon>Endopterygota</taxon>
        <taxon>Lepidoptera</taxon>
        <taxon>Glossata</taxon>
        <taxon>Ditrysia</taxon>
        <taxon>Bombycoidea</taxon>
        <taxon>Sphingidae</taxon>
        <taxon>Sphinginae</taxon>
        <taxon>Sphingini</taxon>
        <taxon>Manduca</taxon>
    </lineage>
</organism>
<keyword evidence="3" id="KW-0158">Chromosome</keyword>
<protein>
    <recommendedName>
        <fullName evidence="13">PWWP domain-containing protein</fullName>
    </recommendedName>
</protein>
<evidence type="ECO:0000256" key="6">
    <source>
        <dbReference type="ARBA" id="ARBA00022691"/>
    </source>
</evidence>
<evidence type="ECO:0000256" key="5">
    <source>
        <dbReference type="ARBA" id="ARBA00022679"/>
    </source>
</evidence>
<dbReference type="CDD" id="cd15566">
    <property type="entry name" value="PHD3_NSD"/>
    <property type="match status" value="1"/>
</dbReference>
<feature type="region of interest" description="Disordered" evidence="12">
    <location>
        <begin position="1111"/>
        <end position="1130"/>
    </location>
</feature>
<keyword evidence="4" id="KW-0489">Methyltransferase</keyword>
<dbReference type="CDD" id="cd15565">
    <property type="entry name" value="PHD2_NSD"/>
    <property type="match status" value="1"/>
</dbReference>
<dbReference type="Proteomes" id="UP000791440">
    <property type="component" value="Unassembled WGS sequence"/>
</dbReference>
<dbReference type="GO" id="GO:0032259">
    <property type="term" value="P:methylation"/>
    <property type="evidence" value="ECO:0007669"/>
    <property type="project" value="UniProtKB-KW"/>
</dbReference>
<dbReference type="CDD" id="cd15567">
    <property type="entry name" value="PHD4_NSD"/>
    <property type="match status" value="1"/>
</dbReference>
<dbReference type="InterPro" id="IPR050777">
    <property type="entry name" value="SET2_Histone-Lys_MeTrsfase"/>
</dbReference>
<dbReference type="InterPro" id="IPR000313">
    <property type="entry name" value="PWWP_dom"/>
</dbReference>
<evidence type="ECO:0000256" key="1">
    <source>
        <dbReference type="ARBA" id="ARBA00004123"/>
    </source>
</evidence>
<keyword evidence="7" id="KW-0479">Metal-binding</keyword>
<keyword evidence="9" id="KW-0863">Zinc-finger</keyword>
<feature type="compositionally biased region" description="Basic and acidic residues" evidence="12">
    <location>
        <begin position="290"/>
        <end position="301"/>
    </location>
</feature>
<feature type="compositionally biased region" description="Basic residues" evidence="12">
    <location>
        <begin position="1376"/>
        <end position="1388"/>
    </location>
</feature>
<accession>A0A922CYW3</accession>
<dbReference type="CDD" id="cd05838">
    <property type="entry name" value="PWWP_NSD_rpt2"/>
    <property type="match status" value="1"/>
</dbReference>
<dbReference type="EMBL" id="JH668999">
    <property type="protein sequence ID" value="KAG6463583.1"/>
    <property type="molecule type" value="Genomic_DNA"/>
</dbReference>